<keyword evidence="5 7" id="KW-0630">Potassium</keyword>
<dbReference type="InterPro" id="IPR005225">
    <property type="entry name" value="Small_GTP-bd"/>
</dbReference>
<dbReference type="AlphaFoldDB" id="A0A5C6ULM5"/>
<feature type="binding site" evidence="7">
    <location>
        <position position="433"/>
    </location>
    <ligand>
        <name>(6S)-5-formyl-5,6,7,8-tetrahydrofolate</name>
        <dbReference type="ChEBI" id="CHEBI:57457"/>
    </ligand>
</feature>
<dbReference type="Gene3D" id="3.30.1360.120">
    <property type="entry name" value="Probable tRNA modification gtpase trme, domain 1"/>
    <property type="match status" value="1"/>
</dbReference>
<dbReference type="InterPro" id="IPR027417">
    <property type="entry name" value="P-loop_NTPase"/>
</dbReference>
<feature type="binding site" evidence="7">
    <location>
        <position position="80"/>
    </location>
    <ligand>
        <name>(6S)-5-formyl-5,6,7,8-tetrahydrofolate</name>
        <dbReference type="ChEBI" id="CHEBI:57457"/>
    </ligand>
</feature>
<keyword evidence="3 7" id="KW-0547">Nucleotide-binding</keyword>
<dbReference type="Pfam" id="PF01926">
    <property type="entry name" value="MMR_HSR1"/>
    <property type="match status" value="1"/>
</dbReference>
<dbReference type="EMBL" id="VOPY01000001">
    <property type="protein sequence ID" value="TXC73404.1"/>
    <property type="molecule type" value="Genomic_DNA"/>
</dbReference>
<dbReference type="FunFam" id="3.30.1360.120:FF:000007">
    <property type="entry name" value="tRNA modification GTPase GTPBP3, mitochondrial"/>
    <property type="match status" value="1"/>
</dbReference>
<dbReference type="InterPro" id="IPR018948">
    <property type="entry name" value="GTP-bd_TrmE_N"/>
</dbReference>
<comment type="similarity">
    <text evidence="1 7">Belongs to the TRAFAC class TrmE-Era-EngA-EngB-Septin-like GTPase superfamily. TrmE GTPase family.</text>
</comment>
<dbReference type="Gene3D" id="1.20.120.430">
    <property type="entry name" value="tRNA modification GTPase MnmE domain 2"/>
    <property type="match status" value="1"/>
</dbReference>
<dbReference type="InterPro" id="IPR006073">
    <property type="entry name" value="GTP-bd"/>
</dbReference>
<keyword evidence="4 7" id="KW-0378">Hydrolase</keyword>
<feature type="binding site" evidence="7">
    <location>
        <position position="120"/>
    </location>
    <ligand>
        <name>(6S)-5-formyl-5,6,7,8-tetrahydrofolate</name>
        <dbReference type="ChEBI" id="CHEBI:57457"/>
    </ligand>
</feature>
<organism evidence="9 10">
    <name type="scientific">Flavisphingopyxis soli</name>
    <dbReference type="NCBI Taxonomy" id="2601267"/>
    <lineage>
        <taxon>Bacteria</taxon>
        <taxon>Pseudomonadati</taxon>
        <taxon>Pseudomonadota</taxon>
        <taxon>Alphaproteobacteria</taxon>
        <taxon>Sphingomonadales</taxon>
        <taxon>Sphingopyxidaceae</taxon>
        <taxon>Flavisphingopyxis</taxon>
    </lineage>
</organism>
<evidence type="ECO:0000256" key="4">
    <source>
        <dbReference type="ARBA" id="ARBA00022801"/>
    </source>
</evidence>
<dbReference type="GO" id="GO:0003924">
    <property type="term" value="F:GTPase activity"/>
    <property type="evidence" value="ECO:0007669"/>
    <property type="project" value="UniProtKB-UniRule"/>
</dbReference>
<dbReference type="CDD" id="cd14858">
    <property type="entry name" value="TrmE_N"/>
    <property type="match status" value="1"/>
</dbReference>
<dbReference type="InterPro" id="IPR027266">
    <property type="entry name" value="TrmE/GcvT-like"/>
</dbReference>
<keyword evidence="6 7" id="KW-0342">GTP-binding</keyword>
<dbReference type="SUPFAM" id="SSF52540">
    <property type="entry name" value="P-loop containing nucleoside triphosphate hydrolases"/>
    <property type="match status" value="1"/>
</dbReference>
<evidence type="ECO:0000259" key="8">
    <source>
        <dbReference type="PROSITE" id="PS51709"/>
    </source>
</evidence>
<feature type="binding site" evidence="7">
    <location>
        <begin position="226"/>
        <end position="231"/>
    </location>
    <ligand>
        <name>GTP</name>
        <dbReference type="ChEBI" id="CHEBI:37565"/>
    </ligand>
</feature>
<keyword evidence="10" id="KW-1185">Reference proteome</keyword>
<dbReference type="InterPro" id="IPR025867">
    <property type="entry name" value="MnmE_helical"/>
</dbReference>
<evidence type="ECO:0000256" key="3">
    <source>
        <dbReference type="ARBA" id="ARBA00022741"/>
    </source>
</evidence>
<comment type="subcellular location">
    <subcellularLocation>
        <location evidence="7">Cytoplasm</location>
    </subcellularLocation>
</comment>
<dbReference type="GO" id="GO:0005737">
    <property type="term" value="C:cytoplasm"/>
    <property type="evidence" value="ECO:0007669"/>
    <property type="project" value="UniProtKB-SubCell"/>
</dbReference>
<dbReference type="NCBIfam" id="TIGR00231">
    <property type="entry name" value="small_GTP"/>
    <property type="match status" value="1"/>
</dbReference>
<feature type="binding site" evidence="7">
    <location>
        <position position="23"/>
    </location>
    <ligand>
        <name>(6S)-5-formyl-5,6,7,8-tetrahydrofolate</name>
        <dbReference type="ChEBI" id="CHEBI:57457"/>
    </ligand>
</feature>
<dbReference type="GO" id="GO:0002098">
    <property type="term" value="P:tRNA wobble uridine modification"/>
    <property type="evidence" value="ECO:0007669"/>
    <property type="project" value="TreeGrafter"/>
</dbReference>
<keyword evidence="7" id="KW-0963">Cytoplasm</keyword>
<dbReference type="GO" id="GO:0005525">
    <property type="term" value="F:GTP binding"/>
    <property type="evidence" value="ECO:0007669"/>
    <property type="project" value="UniProtKB-UniRule"/>
</dbReference>
<dbReference type="InterPro" id="IPR027368">
    <property type="entry name" value="MnmE_dom2"/>
</dbReference>
<evidence type="ECO:0000256" key="1">
    <source>
        <dbReference type="ARBA" id="ARBA00011043"/>
    </source>
</evidence>
<dbReference type="Proteomes" id="UP000321129">
    <property type="component" value="Unassembled WGS sequence"/>
</dbReference>
<keyword evidence="7" id="KW-0460">Magnesium</keyword>
<dbReference type="Gene3D" id="3.40.50.300">
    <property type="entry name" value="P-loop containing nucleotide triphosphate hydrolases"/>
    <property type="match status" value="1"/>
</dbReference>
<dbReference type="HAMAP" id="MF_00379">
    <property type="entry name" value="GTPase_MnmE"/>
    <property type="match status" value="1"/>
</dbReference>
<evidence type="ECO:0000256" key="6">
    <source>
        <dbReference type="ARBA" id="ARBA00023134"/>
    </source>
</evidence>
<dbReference type="OrthoDB" id="9805918at2"/>
<dbReference type="PANTHER" id="PTHR42714">
    <property type="entry name" value="TRNA MODIFICATION GTPASE GTPBP3"/>
    <property type="match status" value="1"/>
</dbReference>
<proteinExistence type="inferred from homology"/>
<reference evidence="9 10" key="1">
    <citation type="submission" date="2019-08" db="EMBL/GenBank/DDBJ databases">
        <title>Sphingorhabdus soil sp. nov., isolated from arctic soil.</title>
        <authorList>
            <person name="Liu Y."/>
        </authorList>
    </citation>
    <scope>NUCLEOTIDE SEQUENCE [LARGE SCALE GENOMIC DNA]</scope>
    <source>
        <strain evidence="9 10">D-2Q-5-6</strain>
    </source>
</reference>
<comment type="function">
    <text evidence="7">Exhibits a very high intrinsic GTPase hydrolysis rate. Involved in the addition of a carboxymethylaminomethyl (cmnm) group at the wobble position (U34) of certain tRNAs, forming tRNA-cmnm(5)s(2)U34.</text>
</comment>
<dbReference type="NCBIfam" id="NF003661">
    <property type="entry name" value="PRK05291.1-3"/>
    <property type="match status" value="1"/>
</dbReference>
<evidence type="ECO:0000256" key="7">
    <source>
        <dbReference type="HAMAP-Rule" id="MF_00379"/>
    </source>
</evidence>
<comment type="caution">
    <text evidence="7">Lacks conserved residue(s) required for the propagation of feature annotation.</text>
</comment>
<feature type="binding site" evidence="7">
    <location>
        <begin position="245"/>
        <end position="251"/>
    </location>
    <ligand>
        <name>GTP</name>
        <dbReference type="ChEBI" id="CHEBI:37565"/>
    </ligand>
</feature>
<gene>
    <name evidence="7 9" type="primary">mnmE</name>
    <name evidence="7" type="synonym">trmE</name>
    <name evidence="9" type="ORF">FSZ31_01185</name>
</gene>
<dbReference type="Pfam" id="PF12631">
    <property type="entry name" value="MnmE_helical"/>
    <property type="match status" value="1"/>
</dbReference>
<dbReference type="GO" id="GO:0030488">
    <property type="term" value="P:tRNA methylation"/>
    <property type="evidence" value="ECO:0007669"/>
    <property type="project" value="TreeGrafter"/>
</dbReference>
<comment type="cofactor">
    <cofactor evidence="7">
        <name>K(+)</name>
        <dbReference type="ChEBI" id="CHEBI:29103"/>
    </cofactor>
    <text evidence="7">Binds 1 potassium ion per subunit.</text>
</comment>
<sequence>MGHDDTIFALSSGAPPAAIAVVRISGPAATEALNDLIGMDIPARSPRVVTVKGTQGNIIDRPLALRFAGPASATGEDVVELHLHGGRAVVDAVLARLGELDGLRQAEPGEFTRRAFENGRLDLLEAEGLADLLAAETETQRRQAMGFASGGVSQAVAAWQDECLTIAARIEAAIDFSDEDDVGDADVAAIHMACAALAAKLAAWLDRPPAERLRDGITVAIAGPPNAGKSTLLNAIAQREAAITAPTAGTTRDIVEVPVAIGGIAYRFADTAGLRDDSDDAVEAIGIARALAAAAEADILVWLGSDDPPTHSATIRIAAQADRRSGVEWDMAVDAADVVVSALTGEGMAALLDAIAGRARDLLPREGDVALNRRQRDTLADVAAALDDAQCARDLLIVAEHLRSAMSAFDRLTGRARTEDMLDALFGRFCIGK</sequence>
<dbReference type="RefSeq" id="WP_147121240.1">
    <property type="nucleotide sequence ID" value="NZ_VOPY01000001.1"/>
</dbReference>
<keyword evidence="7" id="KW-0479">Metal-binding</keyword>
<feature type="domain" description="TrmE-type G" evidence="8">
    <location>
        <begin position="216"/>
        <end position="360"/>
    </location>
</feature>
<comment type="subunit">
    <text evidence="7">Homodimer. Heterotetramer of two MnmE and two MnmG subunits.</text>
</comment>
<accession>A0A5C6ULM5</accession>
<feature type="binding site" evidence="7">
    <location>
        <position position="230"/>
    </location>
    <ligand>
        <name>Mg(2+)</name>
        <dbReference type="ChEBI" id="CHEBI:18420"/>
    </ligand>
</feature>
<dbReference type="SUPFAM" id="SSF103025">
    <property type="entry name" value="Folate-binding domain"/>
    <property type="match status" value="1"/>
</dbReference>
<dbReference type="SUPFAM" id="SSF116878">
    <property type="entry name" value="TrmE connector domain"/>
    <property type="match status" value="1"/>
</dbReference>
<keyword evidence="2 7" id="KW-0819">tRNA processing</keyword>
<evidence type="ECO:0000256" key="2">
    <source>
        <dbReference type="ARBA" id="ARBA00022694"/>
    </source>
</evidence>
<feature type="binding site" evidence="7">
    <location>
        <begin position="270"/>
        <end position="273"/>
    </location>
    <ligand>
        <name>GTP</name>
        <dbReference type="ChEBI" id="CHEBI:37565"/>
    </ligand>
</feature>
<dbReference type="PANTHER" id="PTHR42714:SF2">
    <property type="entry name" value="TRNA MODIFICATION GTPASE GTPBP3, MITOCHONDRIAL"/>
    <property type="match status" value="1"/>
</dbReference>
<evidence type="ECO:0000313" key="10">
    <source>
        <dbReference type="Proteomes" id="UP000321129"/>
    </source>
</evidence>
<evidence type="ECO:0000256" key="5">
    <source>
        <dbReference type="ARBA" id="ARBA00022958"/>
    </source>
</evidence>
<dbReference type="Pfam" id="PF10396">
    <property type="entry name" value="TrmE_N"/>
    <property type="match status" value="1"/>
</dbReference>
<dbReference type="EC" id="3.6.-.-" evidence="7"/>
<dbReference type="InterPro" id="IPR031168">
    <property type="entry name" value="G_TrmE"/>
</dbReference>
<comment type="caution">
    <text evidence="9">The sequence shown here is derived from an EMBL/GenBank/DDBJ whole genome shotgun (WGS) entry which is preliminary data.</text>
</comment>
<feature type="binding site" evidence="7">
    <location>
        <position position="251"/>
    </location>
    <ligand>
        <name>Mg(2+)</name>
        <dbReference type="ChEBI" id="CHEBI:18420"/>
    </ligand>
</feature>
<dbReference type="InterPro" id="IPR004520">
    <property type="entry name" value="GTPase_MnmE"/>
</dbReference>
<name>A0A5C6ULM5_9SPHN</name>
<protein>
    <recommendedName>
        <fullName evidence="7">tRNA modification GTPase MnmE</fullName>
        <ecNumber evidence="7">3.6.-.-</ecNumber>
    </recommendedName>
</protein>
<evidence type="ECO:0000313" key="9">
    <source>
        <dbReference type="EMBL" id="TXC73404.1"/>
    </source>
</evidence>
<dbReference type="PROSITE" id="PS51709">
    <property type="entry name" value="G_TRME"/>
    <property type="match status" value="1"/>
</dbReference>
<dbReference type="GO" id="GO:0046872">
    <property type="term" value="F:metal ion binding"/>
    <property type="evidence" value="ECO:0007669"/>
    <property type="project" value="UniProtKB-KW"/>
</dbReference>